<dbReference type="EMBL" id="FR695873">
    <property type="protein sequence ID" value="CBX29799.1"/>
    <property type="molecule type" value="Genomic_DNA"/>
</dbReference>
<accession>E1YGV5</accession>
<proteinExistence type="predicted"/>
<dbReference type="Gene3D" id="3.40.50.2300">
    <property type="match status" value="1"/>
</dbReference>
<dbReference type="SUPFAM" id="SSF52172">
    <property type="entry name" value="CheY-like"/>
    <property type="match status" value="1"/>
</dbReference>
<dbReference type="PROSITE" id="PS50110">
    <property type="entry name" value="RESPONSE_REGULATORY"/>
    <property type="match status" value="1"/>
</dbReference>
<name>E1YGV5_9BACT</name>
<gene>
    <name evidence="4" type="ORF">N47_F14940</name>
</gene>
<feature type="modified residue" description="4-aspartylphosphate" evidence="2">
    <location>
        <position position="58"/>
    </location>
</feature>
<dbReference type="PANTHER" id="PTHR44591">
    <property type="entry name" value="STRESS RESPONSE REGULATOR PROTEIN 1"/>
    <property type="match status" value="1"/>
</dbReference>
<sequence>MKMAFNVLIVDDSSSMRAVIKKIIKVSGFNVGNYFEAEDGIEALKILDNDWIDLVLSDINMPNMDGMSFLSEMKKNELFSSIPVVMITTEGSETKILESIKLGASGYIKKPFFPADIKNTLSKLMEEEVSDVRGNDDGDEAGDF</sequence>
<evidence type="ECO:0000313" key="4">
    <source>
        <dbReference type="EMBL" id="CBX29799.1"/>
    </source>
</evidence>
<organism evidence="4">
    <name type="scientific">uncultured Desulfobacterium sp</name>
    <dbReference type="NCBI Taxonomy" id="201089"/>
    <lineage>
        <taxon>Bacteria</taxon>
        <taxon>Pseudomonadati</taxon>
        <taxon>Thermodesulfobacteriota</taxon>
        <taxon>Desulfobacteria</taxon>
        <taxon>Desulfobacterales</taxon>
        <taxon>Desulfobacteriaceae</taxon>
        <taxon>Desulfobacterium</taxon>
        <taxon>environmental samples</taxon>
    </lineage>
</organism>
<feature type="domain" description="Response regulatory" evidence="3">
    <location>
        <begin position="6"/>
        <end position="125"/>
    </location>
</feature>
<dbReference type="InterPro" id="IPR011006">
    <property type="entry name" value="CheY-like_superfamily"/>
</dbReference>
<dbReference type="Pfam" id="PF00072">
    <property type="entry name" value="Response_reg"/>
    <property type="match status" value="1"/>
</dbReference>
<protein>
    <submittedName>
        <fullName evidence="4">Chemotaxis protein cheY</fullName>
    </submittedName>
</protein>
<dbReference type="AlphaFoldDB" id="E1YGV5"/>
<dbReference type="InterPro" id="IPR050595">
    <property type="entry name" value="Bact_response_regulator"/>
</dbReference>
<evidence type="ECO:0000256" key="1">
    <source>
        <dbReference type="ARBA" id="ARBA00022553"/>
    </source>
</evidence>
<dbReference type="PANTHER" id="PTHR44591:SF3">
    <property type="entry name" value="RESPONSE REGULATORY DOMAIN-CONTAINING PROTEIN"/>
    <property type="match status" value="1"/>
</dbReference>
<evidence type="ECO:0000259" key="3">
    <source>
        <dbReference type="PROSITE" id="PS50110"/>
    </source>
</evidence>
<dbReference type="InterPro" id="IPR001789">
    <property type="entry name" value="Sig_transdc_resp-reg_receiver"/>
</dbReference>
<evidence type="ECO:0000256" key="2">
    <source>
        <dbReference type="PROSITE-ProRule" id="PRU00169"/>
    </source>
</evidence>
<keyword evidence="1 2" id="KW-0597">Phosphoprotein</keyword>
<dbReference type="SMART" id="SM00448">
    <property type="entry name" value="REC"/>
    <property type="match status" value="1"/>
</dbReference>
<dbReference type="GO" id="GO:0000160">
    <property type="term" value="P:phosphorelay signal transduction system"/>
    <property type="evidence" value="ECO:0007669"/>
    <property type="project" value="InterPro"/>
</dbReference>
<reference evidence="4" key="1">
    <citation type="journal article" date="2011" name="Environ. Microbiol.">
        <title>Genomic insights into the metabolic potential of the polycyclic aromatic hydrocarbon degrading sulfate-reducing Deltaproteobacterium N47.</title>
        <authorList>
            <person name="Bergmann F."/>
            <person name="Selesi D."/>
            <person name="Weinmaier T."/>
            <person name="Tischler P."/>
            <person name="Rattei T."/>
            <person name="Meckenstock R.U."/>
        </authorList>
    </citation>
    <scope>NUCLEOTIDE SEQUENCE</scope>
</reference>